<dbReference type="Gene3D" id="3.20.20.150">
    <property type="entry name" value="Divalent-metal-dependent TIM barrel enzymes"/>
    <property type="match status" value="1"/>
</dbReference>
<evidence type="ECO:0000259" key="2">
    <source>
        <dbReference type="Pfam" id="PF01261"/>
    </source>
</evidence>
<dbReference type="RefSeq" id="WP_091527389.1">
    <property type="nucleotide sequence ID" value="NZ_LT629772.1"/>
</dbReference>
<organism evidence="3 4">
    <name type="scientific">Microlunatus soli</name>
    <dbReference type="NCBI Taxonomy" id="630515"/>
    <lineage>
        <taxon>Bacteria</taxon>
        <taxon>Bacillati</taxon>
        <taxon>Actinomycetota</taxon>
        <taxon>Actinomycetes</taxon>
        <taxon>Propionibacteriales</taxon>
        <taxon>Propionibacteriaceae</taxon>
        <taxon>Microlunatus</taxon>
    </lineage>
</organism>
<dbReference type="GO" id="GO:0016853">
    <property type="term" value="F:isomerase activity"/>
    <property type="evidence" value="ECO:0007669"/>
    <property type="project" value="UniProtKB-KW"/>
</dbReference>
<protein>
    <submittedName>
        <fullName evidence="3">Sugar phosphate isomerase/epimerase</fullName>
    </submittedName>
</protein>
<accession>A0A1H1XUF5</accession>
<dbReference type="PANTHER" id="PTHR43489:SF7">
    <property type="entry name" value="3-DEHYDRO-D-GULOSIDE 4-EPIMERASE-RELATED"/>
    <property type="match status" value="1"/>
</dbReference>
<dbReference type="InterPro" id="IPR036237">
    <property type="entry name" value="Xyl_isomerase-like_sf"/>
</dbReference>
<feature type="domain" description="Xylose isomerase-like TIM barrel" evidence="2">
    <location>
        <begin position="22"/>
        <end position="264"/>
    </location>
</feature>
<dbReference type="Pfam" id="PF01261">
    <property type="entry name" value="AP_endonuc_2"/>
    <property type="match status" value="1"/>
</dbReference>
<dbReference type="InterPro" id="IPR013022">
    <property type="entry name" value="Xyl_isomerase-like_TIM-brl"/>
</dbReference>
<reference evidence="3 4" key="1">
    <citation type="submission" date="2016-10" db="EMBL/GenBank/DDBJ databases">
        <authorList>
            <person name="de Groot N.N."/>
        </authorList>
    </citation>
    <scope>NUCLEOTIDE SEQUENCE [LARGE SCALE GENOMIC DNA]</scope>
    <source>
        <strain evidence="3 4">DSM 21800</strain>
    </source>
</reference>
<keyword evidence="1 3" id="KW-0413">Isomerase</keyword>
<keyword evidence="4" id="KW-1185">Reference proteome</keyword>
<evidence type="ECO:0000313" key="3">
    <source>
        <dbReference type="EMBL" id="SDT12823.1"/>
    </source>
</evidence>
<dbReference type="Proteomes" id="UP000199103">
    <property type="component" value="Chromosome I"/>
</dbReference>
<name>A0A1H1XUF5_9ACTN</name>
<dbReference type="OrthoDB" id="3280201at2"/>
<gene>
    <name evidence="3" type="ORF">SAMN04489812_4246</name>
</gene>
<dbReference type="SUPFAM" id="SSF51658">
    <property type="entry name" value="Xylose isomerase-like"/>
    <property type="match status" value="1"/>
</dbReference>
<dbReference type="EMBL" id="LT629772">
    <property type="protein sequence ID" value="SDT12823.1"/>
    <property type="molecule type" value="Genomic_DNA"/>
</dbReference>
<dbReference type="AlphaFoldDB" id="A0A1H1XUF5"/>
<sequence length="268" mass="29971">MLLACSSPMIPGDTLTDKAILLAQWGYDAIAVFHPLQDWNSDVRRELTALTSRTGVRPVEFVLTDAVYGQAMTADDDLRERCRAMYREAAAVCAEIGAVTEIEYEYGPQDPLPLFEPHQPLDDQQRSAFLDFYRELLEIVSGSEGRVLLEPLNRYESRYLNLVDDNLVIIDAVDHPQAGLLPDVFHMSIEESDLPAALRRAGDRIAHVHLGDSNRLLPGHGHLDWPEIFAALREVGYDRYVNLECSTEGDPATTLPATAERLRALIES</sequence>
<evidence type="ECO:0000256" key="1">
    <source>
        <dbReference type="ARBA" id="ARBA00023235"/>
    </source>
</evidence>
<evidence type="ECO:0000313" key="4">
    <source>
        <dbReference type="Proteomes" id="UP000199103"/>
    </source>
</evidence>
<proteinExistence type="predicted"/>
<dbReference type="PANTHER" id="PTHR43489">
    <property type="entry name" value="ISOMERASE"/>
    <property type="match status" value="1"/>
</dbReference>
<dbReference type="InterPro" id="IPR050417">
    <property type="entry name" value="Sugar_Epim/Isomerase"/>
</dbReference>
<dbReference type="STRING" id="630515.SAMN04489812_4246"/>